<reference evidence="1 2" key="2">
    <citation type="journal article" date="2022" name="Mol. Ecol. Resour.">
        <title>The genomes of chicory, endive, great burdock and yacon provide insights into Asteraceae paleo-polyploidization history and plant inulin production.</title>
        <authorList>
            <person name="Fan W."/>
            <person name="Wang S."/>
            <person name="Wang H."/>
            <person name="Wang A."/>
            <person name="Jiang F."/>
            <person name="Liu H."/>
            <person name="Zhao H."/>
            <person name="Xu D."/>
            <person name="Zhang Y."/>
        </authorList>
    </citation>
    <scope>NUCLEOTIDE SEQUENCE [LARGE SCALE GENOMIC DNA]</scope>
    <source>
        <strain evidence="2">cv. Punajuju</strain>
        <tissue evidence="1">Leaves</tissue>
    </source>
</reference>
<reference evidence="2" key="1">
    <citation type="journal article" date="2022" name="Mol. Ecol. Resour.">
        <title>The genomes of chicory, endive, great burdock and yacon provide insights into Asteraceae palaeo-polyploidization history and plant inulin production.</title>
        <authorList>
            <person name="Fan W."/>
            <person name="Wang S."/>
            <person name="Wang H."/>
            <person name="Wang A."/>
            <person name="Jiang F."/>
            <person name="Liu H."/>
            <person name="Zhao H."/>
            <person name="Xu D."/>
            <person name="Zhang Y."/>
        </authorList>
    </citation>
    <scope>NUCLEOTIDE SEQUENCE [LARGE SCALE GENOMIC DNA]</scope>
    <source>
        <strain evidence="2">cv. Punajuju</strain>
    </source>
</reference>
<evidence type="ECO:0000313" key="1">
    <source>
        <dbReference type="EMBL" id="KAI3737441.1"/>
    </source>
</evidence>
<sequence>MKPMPCTFCPFDVYPNTRGTPSRPVAIALQQAALSDEYFVKRKLYTNVDFYSGLIYRAMGFATEFFPVLFAIPRMAGYLSHWRESFDDPDTKMMQPAQNITFGQSNHLFHRPAVRPSIVASEDENLEHVFVNCSFSSAI</sequence>
<organism evidence="1 2">
    <name type="scientific">Cichorium intybus</name>
    <name type="common">Chicory</name>
    <dbReference type="NCBI Taxonomy" id="13427"/>
    <lineage>
        <taxon>Eukaryota</taxon>
        <taxon>Viridiplantae</taxon>
        <taxon>Streptophyta</taxon>
        <taxon>Embryophyta</taxon>
        <taxon>Tracheophyta</taxon>
        <taxon>Spermatophyta</taxon>
        <taxon>Magnoliopsida</taxon>
        <taxon>eudicotyledons</taxon>
        <taxon>Gunneridae</taxon>
        <taxon>Pentapetalae</taxon>
        <taxon>asterids</taxon>
        <taxon>campanulids</taxon>
        <taxon>Asterales</taxon>
        <taxon>Asteraceae</taxon>
        <taxon>Cichorioideae</taxon>
        <taxon>Cichorieae</taxon>
        <taxon>Cichoriinae</taxon>
        <taxon>Cichorium</taxon>
    </lineage>
</organism>
<accession>A0ACB9CT87</accession>
<proteinExistence type="predicted"/>
<gene>
    <name evidence="1" type="ORF">L2E82_27444</name>
</gene>
<comment type="caution">
    <text evidence="1">The sequence shown here is derived from an EMBL/GenBank/DDBJ whole genome shotgun (WGS) entry which is preliminary data.</text>
</comment>
<protein>
    <submittedName>
        <fullName evidence="1">Uncharacterized protein</fullName>
    </submittedName>
</protein>
<name>A0ACB9CT87_CICIN</name>
<keyword evidence="2" id="KW-1185">Reference proteome</keyword>
<dbReference type="Proteomes" id="UP001055811">
    <property type="component" value="Linkage Group LG05"/>
</dbReference>
<dbReference type="EMBL" id="CM042013">
    <property type="protein sequence ID" value="KAI3737441.1"/>
    <property type="molecule type" value="Genomic_DNA"/>
</dbReference>
<evidence type="ECO:0000313" key="2">
    <source>
        <dbReference type="Proteomes" id="UP001055811"/>
    </source>
</evidence>